<dbReference type="Proteomes" id="UP000742786">
    <property type="component" value="Unassembled WGS sequence"/>
</dbReference>
<evidence type="ECO:0000256" key="11">
    <source>
        <dbReference type="ARBA" id="ARBA00022989"/>
    </source>
</evidence>
<dbReference type="InterPro" id="IPR027256">
    <property type="entry name" value="P-typ_ATPase_IB"/>
</dbReference>
<keyword evidence="12" id="KW-0406">Ion transport</keyword>
<dbReference type="InterPro" id="IPR059000">
    <property type="entry name" value="ATPase_P-type_domA"/>
</dbReference>
<dbReference type="NCBIfam" id="TIGR01511">
    <property type="entry name" value="ATPase-IB1_Cu"/>
    <property type="match status" value="1"/>
</dbReference>
<evidence type="ECO:0000256" key="5">
    <source>
        <dbReference type="ARBA" id="ARBA00022475"/>
    </source>
</evidence>
<dbReference type="Gene3D" id="2.70.150.10">
    <property type="entry name" value="Calcium-transporting ATPase, cytoplasmic transduction domain A"/>
    <property type="match status" value="1"/>
</dbReference>
<keyword evidence="13 14" id="KW-0472">Membrane</keyword>
<dbReference type="InterPro" id="IPR044492">
    <property type="entry name" value="P_typ_ATPase_HD_dom"/>
</dbReference>
<dbReference type="InterPro" id="IPR023214">
    <property type="entry name" value="HAD_sf"/>
</dbReference>
<keyword evidence="5 14" id="KW-1003">Cell membrane</keyword>
<dbReference type="GO" id="GO:0005886">
    <property type="term" value="C:plasma membrane"/>
    <property type="evidence" value="ECO:0007669"/>
    <property type="project" value="UniProtKB-SubCell"/>
</dbReference>
<dbReference type="EC" id="7.2.2.8" evidence="3"/>
<feature type="transmembrane region" description="Helical" evidence="14">
    <location>
        <begin position="700"/>
        <end position="720"/>
    </location>
</feature>
<keyword evidence="6 14" id="KW-0812">Transmembrane</keyword>
<sequence length="727" mass="76196">MSEAQTVELAIEGMTCANCAARIGKALNEVDGVEAVVNFASEKAYVRYRPDHANVDKLIAAVAQLGRYRAAVSTPDTREKEKAERLAAYRRELKVFILSAALTLPLLGQMFIMFGSGSHDELLPRWLQLVLATPVQFWVGSRFYVGAWYSLKSGSGNMDVLVALGTSMAWLFSAVVTVTGLHNLHVYFEASAAVITLVLLGKILEARAKARASAAIEGLIGLQPKTAWLEREGQLSEVPVASLIPGDILIVRPGESVPVDGEIIDGVSHVNEAMLTGESAPVAKKTGDRVFAATVNGSGLLRFRATGVGQQTVLAGIIRLVEEAQGSRAPVQKLVDRVAAVFVPTVCAIAALTFVGGWFYSHELSLALINAVAVLVIACPCALGLATPTALMVGIGLGARAGILIRNAEALELAEKLEALCVDKTGTLTEGHPEVTHLLPASGISTDELLRLAASLEQSSSHPLAAAIVRRAEVSGLALVLPGQVVAEAGQGVSGDVDGRRISVGSPTYMHALGISLDTALVQPLQSSACSVVAVASNNSIIGVIGVRDPLRATSRQAVERLAAMGVEVVMLTGDNRATAEAVAHEAGIIHIEAETLPGDKSAVIARYREQGRRVGMAGDGINDAPALAAAYVSFAMGAGTNVAMEAADVTLMKNDLNSVADAIMLSRATLRKIRQNLFFAFIYNVLGIPLAALGMLNPVVAGAAMAASSVSVVSNSLLLRRWKPGR</sequence>
<dbReference type="InterPro" id="IPR023298">
    <property type="entry name" value="ATPase_P-typ_TM_dom_sf"/>
</dbReference>
<organism evidence="16 17">
    <name type="scientific">Georgfuchsia toluolica</name>
    <dbReference type="NCBI Taxonomy" id="424218"/>
    <lineage>
        <taxon>Bacteria</taxon>
        <taxon>Pseudomonadati</taxon>
        <taxon>Pseudomonadota</taxon>
        <taxon>Betaproteobacteria</taxon>
        <taxon>Nitrosomonadales</taxon>
        <taxon>Sterolibacteriaceae</taxon>
        <taxon>Georgfuchsia</taxon>
    </lineage>
</organism>
<feature type="transmembrane region" description="Helical" evidence="14">
    <location>
        <begin position="126"/>
        <end position="145"/>
    </location>
</feature>
<dbReference type="GO" id="GO:0016887">
    <property type="term" value="F:ATP hydrolysis activity"/>
    <property type="evidence" value="ECO:0007669"/>
    <property type="project" value="InterPro"/>
</dbReference>
<proteinExistence type="inferred from homology"/>
<dbReference type="GO" id="GO:0005507">
    <property type="term" value="F:copper ion binding"/>
    <property type="evidence" value="ECO:0007669"/>
    <property type="project" value="TreeGrafter"/>
</dbReference>
<evidence type="ECO:0000256" key="13">
    <source>
        <dbReference type="ARBA" id="ARBA00023136"/>
    </source>
</evidence>
<feature type="domain" description="HMA" evidence="15">
    <location>
        <begin position="5"/>
        <end position="70"/>
    </location>
</feature>
<gene>
    <name evidence="16" type="primary">copA</name>
    <name evidence="16" type="ORF">GTOL_11439</name>
</gene>
<dbReference type="Gene3D" id="3.30.70.100">
    <property type="match status" value="1"/>
</dbReference>
<dbReference type="InterPro" id="IPR017969">
    <property type="entry name" value="Heavy-metal-associated_CS"/>
</dbReference>
<dbReference type="InterPro" id="IPR023299">
    <property type="entry name" value="ATPase_P-typ_cyto_dom_N"/>
</dbReference>
<dbReference type="PANTHER" id="PTHR43520:SF8">
    <property type="entry name" value="P-TYPE CU(+) TRANSPORTER"/>
    <property type="match status" value="1"/>
</dbReference>
<evidence type="ECO:0000256" key="7">
    <source>
        <dbReference type="ARBA" id="ARBA00022723"/>
    </source>
</evidence>
<dbReference type="InterPro" id="IPR036412">
    <property type="entry name" value="HAD-like_sf"/>
</dbReference>
<evidence type="ECO:0000256" key="3">
    <source>
        <dbReference type="ARBA" id="ARBA00012517"/>
    </source>
</evidence>
<dbReference type="Pfam" id="PF00702">
    <property type="entry name" value="Hydrolase"/>
    <property type="match status" value="1"/>
</dbReference>
<comment type="caution">
    <text evidence="16">The sequence shown here is derived from an EMBL/GenBank/DDBJ whole genome shotgun (WGS) entry which is preliminary data.</text>
</comment>
<evidence type="ECO:0000256" key="4">
    <source>
        <dbReference type="ARBA" id="ARBA00022448"/>
    </source>
</evidence>
<keyword evidence="11 14" id="KW-1133">Transmembrane helix</keyword>
<dbReference type="SUPFAM" id="SSF81653">
    <property type="entry name" value="Calcium ATPase, transduction domain A"/>
    <property type="match status" value="1"/>
</dbReference>
<evidence type="ECO:0000313" key="17">
    <source>
        <dbReference type="Proteomes" id="UP000742786"/>
    </source>
</evidence>
<name>A0A916NHN0_9PROT</name>
<feature type="transmembrane region" description="Helical" evidence="14">
    <location>
        <begin position="157"/>
        <end position="178"/>
    </location>
</feature>
<evidence type="ECO:0000256" key="2">
    <source>
        <dbReference type="ARBA" id="ARBA00006024"/>
    </source>
</evidence>
<comment type="similarity">
    <text evidence="2 14">Belongs to the cation transport ATPase (P-type) (TC 3.A.3) family. Type IB subfamily.</text>
</comment>
<dbReference type="InterPro" id="IPR036163">
    <property type="entry name" value="HMA_dom_sf"/>
</dbReference>
<dbReference type="Pfam" id="PF00122">
    <property type="entry name" value="E1-E2_ATPase"/>
    <property type="match status" value="1"/>
</dbReference>
<dbReference type="PROSITE" id="PS01047">
    <property type="entry name" value="HMA_1"/>
    <property type="match status" value="1"/>
</dbReference>
<keyword evidence="17" id="KW-1185">Reference proteome</keyword>
<dbReference type="CDD" id="cd00371">
    <property type="entry name" value="HMA"/>
    <property type="match status" value="1"/>
</dbReference>
<dbReference type="PRINTS" id="PR00943">
    <property type="entry name" value="CUATPASE"/>
</dbReference>
<evidence type="ECO:0000256" key="9">
    <source>
        <dbReference type="ARBA" id="ARBA00022840"/>
    </source>
</evidence>
<dbReference type="Pfam" id="PF00403">
    <property type="entry name" value="HMA"/>
    <property type="match status" value="1"/>
</dbReference>
<keyword evidence="9 14" id="KW-0067">ATP-binding</keyword>
<dbReference type="GO" id="GO:0055070">
    <property type="term" value="P:copper ion homeostasis"/>
    <property type="evidence" value="ECO:0007669"/>
    <property type="project" value="TreeGrafter"/>
</dbReference>
<evidence type="ECO:0000256" key="6">
    <source>
        <dbReference type="ARBA" id="ARBA00022692"/>
    </source>
</evidence>
<evidence type="ECO:0000313" key="16">
    <source>
        <dbReference type="EMBL" id="CAG4883556.1"/>
    </source>
</evidence>
<dbReference type="GO" id="GO:0043682">
    <property type="term" value="F:P-type divalent copper transporter activity"/>
    <property type="evidence" value="ECO:0007669"/>
    <property type="project" value="TreeGrafter"/>
</dbReference>
<dbReference type="GO" id="GO:0140581">
    <property type="term" value="F:P-type monovalent copper transporter activity"/>
    <property type="evidence" value="ECO:0007669"/>
    <property type="project" value="UniProtKB-EC"/>
</dbReference>
<evidence type="ECO:0000256" key="8">
    <source>
        <dbReference type="ARBA" id="ARBA00022741"/>
    </source>
</evidence>
<reference evidence="16" key="1">
    <citation type="submission" date="2021-04" db="EMBL/GenBank/DDBJ databases">
        <authorList>
            <person name="Hornung B."/>
        </authorList>
    </citation>
    <scope>NUCLEOTIDE SEQUENCE</scope>
    <source>
        <strain evidence="16">G5G6</strain>
    </source>
</reference>
<accession>A0A916NHN0</accession>
<dbReference type="NCBIfam" id="TIGR01494">
    <property type="entry name" value="ATPase_P-type"/>
    <property type="match status" value="1"/>
</dbReference>
<dbReference type="InterPro" id="IPR008250">
    <property type="entry name" value="ATPase_P-typ_transduc_dom_A_sf"/>
</dbReference>
<dbReference type="SFLD" id="SFLDG00002">
    <property type="entry name" value="C1.7:_P-type_atpase_like"/>
    <property type="match status" value="1"/>
</dbReference>
<dbReference type="CDD" id="cd02094">
    <property type="entry name" value="P-type_ATPase_Cu-like"/>
    <property type="match status" value="1"/>
</dbReference>
<dbReference type="AlphaFoldDB" id="A0A916NHN0"/>
<evidence type="ECO:0000259" key="15">
    <source>
        <dbReference type="PROSITE" id="PS50846"/>
    </source>
</evidence>
<dbReference type="SFLD" id="SFLDF00027">
    <property type="entry name" value="p-type_atpase"/>
    <property type="match status" value="1"/>
</dbReference>
<dbReference type="SFLD" id="SFLDS00003">
    <property type="entry name" value="Haloacid_Dehalogenase"/>
    <property type="match status" value="1"/>
</dbReference>
<dbReference type="PROSITE" id="PS50846">
    <property type="entry name" value="HMA_2"/>
    <property type="match status" value="1"/>
</dbReference>
<dbReference type="SUPFAM" id="SSF55008">
    <property type="entry name" value="HMA, heavy metal-associated domain"/>
    <property type="match status" value="1"/>
</dbReference>
<dbReference type="FunFam" id="3.30.70.100:FF:000005">
    <property type="entry name" value="Copper-exporting P-type ATPase A"/>
    <property type="match status" value="1"/>
</dbReference>
<dbReference type="Gene3D" id="3.40.1110.10">
    <property type="entry name" value="Calcium-transporting ATPase, cytoplasmic domain N"/>
    <property type="match status" value="1"/>
</dbReference>
<evidence type="ECO:0000256" key="1">
    <source>
        <dbReference type="ARBA" id="ARBA00004651"/>
    </source>
</evidence>
<dbReference type="PROSITE" id="PS00154">
    <property type="entry name" value="ATPASE_E1_E2"/>
    <property type="match status" value="1"/>
</dbReference>
<keyword evidence="7 14" id="KW-0479">Metal-binding</keyword>
<dbReference type="InterPro" id="IPR018303">
    <property type="entry name" value="ATPase_P-typ_P_site"/>
</dbReference>
<keyword evidence="8 14" id="KW-0547">Nucleotide-binding</keyword>
<keyword evidence="10" id="KW-1278">Translocase</keyword>
<dbReference type="SUPFAM" id="SSF56784">
    <property type="entry name" value="HAD-like"/>
    <property type="match status" value="1"/>
</dbReference>
<dbReference type="GO" id="GO:0060003">
    <property type="term" value="P:copper ion export"/>
    <property type="evidence" value="ECO:0007669"/>
    <property type="project" value="UniProtKB-ARBA"/>
</dbReference>
<dbReference type="PRINTS" id="PR00119">
    <property type="entry name" value="CATATPASE"/>
</dbReference>
<evidence type="ECO:0000256" key="10">
    <source>
        <dbReference type="ARBA" id="ARBA00022967"/>
    </source>
</evidence>
<dbReference type="RefSeq" id="WP_220635511.1">
    <property type="nucleotide sequence ID" value="NZ_CAJQUM010000001.1"/>
</dbReference>
<feature type="transmembrane region" description="Helical" evidence="14">
    <location>
        <begin position="95"/>
        <end position="114"/>
    </location>
</feature>
<dbReference type="GO" id="GO:0005524">
    <property type="term" value="F:ATP binding"/>
    <property type="evidence" value="ECO:0007669"/>
    <property type="project" value="UniProtKB-UniRule"/>
</dbReference>
<evidence type="ECO:0000256" key="14">
    <source>
        <dbReference type="RuleBase" id="RU362081"/>
    </source>
</evidence>
<dbReference type="SUPFAM" id="SSF81665">
    <property type="entry name" value="Calcium ATPase, transmembrane domain M"/>
    <property type="match status" value="1"/>
</dbReference>
<dbReference type="PANTHER" id="PTHR43520">
    <property type="entry name" value="ATP7, ISOFORM B"/>
    <property type="match status" value="1"/>
</dbReference>
<comment type="subcellular location">
    <subcellularLocation>
        <location evidence="1">Cell membrane</location>
        <topology evidence="1">Multi-pass membrane protein</topology>
    </subcellularLocation>
</comment>
<feature type="transmembrane region" description="Helical" evidence="14">
    <location>
        <begin position="184"/>
        <end position="204"/>
    </location>
</feature>
<protein>
    <recommendedName>
        <fullName evidence="3">P-type Cu(+) transporter</fullName>
        <ecNumber evidence="3">7.2.2.8</ecNumber>
    </recommendedName>
</protein>
<dbReference type="NCBIfam" id="TIGR01525">
    <property type="entry name" value="ATPase-IB_hvy"/>
    <property type="match status" value="1"/>
</dbReference>
<feature type="transmembrane region" description="Helical" evidence="14">
    <location>
        <begin position="677"/>
        <end position="694"/>
    </location>
</feature>
<dbReference type="EMBL" id="CAJQUM010000001">
    <property type="protein sequence ID" value="CAG4883556.1"/>
    <property type="molecule type" value="Genomic_DNA"/>
</dbReference>
<dbReference type="InterPro" id="IPR001757">
    <property type="entry name" value="P_typ_ATPase"/>
</dbReference>
<feature type="transmembrane region" description="Helical" evidence="14">
    <location>
        <begin position="338"/>
        <end position="360"/>
    </location>
</feature>
<keyword evidence="4" id="KW-0813">Transport</keyword>
<feature type="transmembrane region" description="Helical" evidence="14">
    <location>
        <begin position="366"/>
        <end position="397"/>
    </location>
</feature>
<dbReference type="InterPro" id="IPR006121">
    <property type="entry name" value="HMA_dom"/>
</dbReference>
<evidence type="ECO:0000256" key="12">
    <source>
        <dbReference type="ARBA" id="ARBA00023065"/>
    </source>
</evidence>
<dbReference type="FunFam" id="2.70.150.10:FF:000020">
    <property type="entry name" value="Copper-exporting P-type ATPase A"/>
    <property type="match status" value="1"/>
</dbReference>
<dbReference type="Gene3D" id="3.40.50.1000">
    <property type="entry name" value="HAD superfamily/HAD-like"/>
    <property type="match status" value="1"/>
</dbReference>